<evidence type="ECO:0000313" key="2">
    <source>
        <dbReference type="Proteomes" id="UP001223420"/>
    </source>
</evidence>
<dbReference type="Proteomes" id="UP001223420">
    <property type="component" value="Unassembled WGS sequence"/>
</dbReference>
<protein>
    <submittedName>
        <fullName evidence="1">Uncharacterized protein</fullName>
    </submittedName>
</protein>
<reference evidence="1" key="1">
    <citation type="submission" date="2023-07" db="EMBL/GenBank/DDBJ databases">
        <title>Genomic Encyclopedia of Type Strains, Phase IV (KMG-IV): sequencing the most valuable type-strain genomes for metagenomic binning, comparative biology and taxonomic classification.</title>
        <authorList>
            <person name="Goeker M."/>
        </authorList>
    </citation>
    <scope>NUCLEOTIDE SEQUENCE</scope>
    <source>
        <strain evidence="1">DSM 19569</strain>
    </source>
</reference>
<dbReference type="AlphaFoldDB" id="A0AAJ1WWZ9"/>
<evidence type="ECO:0000313" key="1">
    <source>
        <dbReference type="EMBL" id="MDQ0542728.1"/>
    </source>
</evidence>
<proteinExistence type="predicted"/>
<sequence length="31" mass="3236">MPIYSEPDTGFAQAAIVGRFEAGPAAIRVEA</sequence>
<dbReference type="EMBL" id="JAUSWL010000002">
    <property type="protein sequence ID" value="MDQ0542728.1"/>
    <property type="molecule type" value="Genomic_DNA"/>
</dbReference>
<organism evidence="1 2">
    <name type="scientific">Methylobacterium brachiatum</name>
    <dbReference type="NCBI Taxonomy" id="269660"/>
    <lineage>
        <taxon>Bacteria</taxon>
        <taxon>Pseudomonadati</taxon>
        <taxon>Pseudomonadota</taxon>
        <taxon>Alphaproteobacteria</taxon>
        <taxon>Hyphomicrobiales</taxon>
        <taxon>Methylobacteriaceae</taxon>
        <taxon>Methylobacterium</taxon>
    </lineage>
</organism>
<comment type="caution">
    <text evidence="1">The sequence shown here is derived from an EMBL/GenBank/DDBJ whole genome shotgun (WGS) entry which is preliminary data.</text>
</comment>
<accession>A0AAJ1WWZ9</accession>
<gene>
    <name evidence="1" type="ORF">QO001_001646</name>
</gene>
<name>A0AAJ1WWZ9_9HYPH</name>